<comment type="caution">
    <text evidence="10">The sequence shown here is derived from an EMBL/GenBank/DDBJ whole genome shotgun (WGS) entry which is preliminary data.</text>
</comment>
<evidence type="ECO:0000256" key="3">
    <source>
        <dbReference type="ARBA" id="ARBA00022737"/>
    </source>
</evidence>
<evidence type="ECO:0000256" key="7">
    <source>
        <dbReference type="HAMAP-Rule" id="MF_00277"/>
    </source>
</evidence>
<dbReference type="Pfam" id="PF01966">
    <property type="entry name" value="HD"/>
    <property type="match status" value="1"/>
</dbReference>
<evidence type="ECO:0000256" key="4">
    <source>
        <dbReference type="ARBA" id="ARBA00022801"/>
    </source>
</evidence>
<reference evidence="10 11" key="1">
    <citation type="submission" date="2019-09" db="EMBL/GenBank/DDBJ databases">
        <title>Parvibaculum sedimenti sp. nov., isolated from sediment.</title>
        <authorList>
            <person name="Wang Y."/>
        </authorList>
    </citation>
    <scope>NUCLEOTIDE SEQUENCE [LARGE SCALE GENOMIC DNA]</scope>
    <source>
        <strain evidence="10 11">HXT-9</strain>
    </source>
</reference>
<dbReference type="InterPro" id="IPR006674">
    <property type="entry name" value="HD_domain"/>
</dbReference>
<gene>
    <name evidence="7" type="primary">glnD</name>
    <name evidence="10" type="ORF">F2P47_00155</name>
</gene>
<dbReference type="Pfam" id="PF08335">
    <property type="entry name" value="GlnD_UR_UTase"/>
    <property type="match status" value="1"/>
</dbReference>
<dbReference type="GO" id="GO:0008773">
    <property type="term" value="F:[protein-PII] uridylyltransferase activity"/>
    <property type="evidence" value="ECO:0007669"/>
    <property type="project" value="UniProtKB-UniRule"/>
</dbReference>
<evidence type="ECO:0000313" key="11">
    <source>
        <dbReference type="Proteomes" id="UP000468901"/>
    </source>
</evidence>
<keyword evidence="3" id="KW-0677">Repeat</keyword>
<organism evidence="10 11">
    <name type="scientific">Parvibaculum sedimenti</name>
    <dbReference type="NCBI Taxonomy" id="2608632"/>
    <lineage>
        <taxon>Bacteria</taxon>
        <taxon>Pseudomonadati</taxon>
        <taxon>Pseudomonadota</taxon>
        <taxon>Alphaproteobacteria</taxon>
        <taxon>Hyphomicrobiales</taxon>
        <taxon>Parvibaculaceae</taxon>
        <taxon>Parvibaculum</taxon>
    </lineage>
</organism>
<dbReference type="SMART" id="SM00471">
    <property type="entry name" value="HDc"/>
    <property type="match status" value="1"/>
</dbReference>
<comment type="cofactor">
    <cofactor evidence="7">
        <name>Mg(2+)</name>
        <dbReference type="ChEBI" id="CHEBI:18420"/>
    </cofactor>
</comment>
<comment type="domain">
    <text evidence="7">Has four distinct domains: an N-terminal nucleotidyltransferase (NT) domain responsible for UTase activity, a central HD domain that encodes UR activity, and two C-terminal ACT domains that seem to have a role in glutamine sensing.</text>
</comment>
<feature type="domain" description="HD" evidence="9">
    <location>
        <begin position="492"/>
        <end position="614"/>
    </location>
</feature>
<dbReference type="RefSeq" id="WP_152214139.1">
    <property type="nucleotide sequence ID" value="NZ_WESC01000001.1"/>
</dbReference>
<dbReference type="Gene3D" id="1.10.3090.10">
    <property type="entry name" value="cca-adding enzyme, domain 2"/>
    <property type="match status" value="1"/>
</dbReference>
<keyword evidence="5 7" id="KW-0460">Magnesium</keyword>
<dbReference type="NCBIfam" id="NF003467">
    <property type="entry name" value="PRK05092.1"/>
    <property type="match status" value="1"/>
</dbReference>
<proteinExistence type="inferred from homology"/>
<evidence type="ECO:0000313" key="10">
    <source>
        <dbReference type="EMBL" id="KAB7742587.1"/>
    </source>
</evidence>
<dbReference type="NCBIfam" id="TIGR01693">
    <property type="entry name" value="UTase_glnD"/>
    <property type="match status" value="1"/>
</dbReference>
<dbReference type="EC" id="3.1.4.-" evidence="7"/>
<dbReference type="PROSITE" id="PS51671">
    <property type="entry name" value="ACT"/>
    <property type="match status" value="2"/>
</dbReference>
<comment type="catalytic activity">
    <reaction evidence="7">
        <text>[protein-PII]-L-tyrosine + UTP = [protein-PII]-uridylyl-L-tyrosine + diphosphate</text>
        <dbReference type="Rhea" id="RHEA:13673"/>
        <dbReference type="Rhea" id="RHEA-COMP:12147"/>
        <dbReference type="Rhea" id="RHEA-COMP:12148"/>
        <dbReference type="ChEBI" id="CHEBI:33019"/>
        <dbReference type="ChEBI" id="CHEBI:46398"/>
        <dbReference type="ChEBI" id="CHEBI:46858"/>
        <dbReference type="ChEBI" id="CHEBI:90602"/>
        <dbReference type="EC" id="2.7.7.59"/>
    </reaction>
</comment>
<keyword evidence="11" id="KW-1185">Reference proteome</keyword>
<comment type="caution">
    <text evidence="7">Lacks conserved residue(s) required for the propagation of feature annotation.</text>
</comment>
<keyword evidence="1 7" id="KW-0808">Transferase</keyword>
<dbReference type="SUPFAM" id="SSF81593">
    <property type="entry name" value="Nucleotidyltransferase substrate binding subunit/domain"/>
    <property type="match status" value="1"/>
</dbReference>
<evidence type="ECO:0000259" key="9">
    <source>
        <dbReference type="PROSITE" id="PS51831"/>
    </source>
</evidence>
<dbReference type="SUPFAM" id="SSF55021">
    <property type="entry name" value="ACT-like"/>
    <property type="match status" value="2"/>
</dbReference>
<comment type="similarity">
    <text evidence="7">Belongs to the GlnD family.</text>
</comment>
<dbReference type="Proteomes" id="UP000468901">
    <property type="component" value="Unassembled WGS sequence"/>
</dbReference>
<dbReference type="GO" id="GO:0006808">
    <property type="term" value="P:regulation of nitrogen utilization"/>
    <property type="evidence" value="ECO:0007669"/>
    <property type="project" value="UniProtKB-UniRule"/>
</dbReference>
<keyword evidence="4 7" id="KW-0378">Hydrolase</keyword>
<evidence type="ECO:0000256" key="1">
    <source>
        <dbReference type="ARBA" id="ARBA00022679"/>
    </source>
</evidence>
<dbReference type="CDD" id="cd04899">
    <property type="entry name" value="ACT_ACR-UUR-like_2"/>
    <property type="match status" value="1"/>
</dbReference>
<dbReference type="EC" id="2.7.7.59" evidence="7"/>
<dbReference type="SUPFAM" id="SSF81891">
    <property type="entry name" value="Poly A polymerase C-terminal region-like"/>
    <property type="match status" value="1"/>
</dbReference>
<dbReference type="AlphaFoldDB" id="A0A6N6VMZ1"/>
<name>A0A6N6VMZ1_9HYPH</name>
<dbReference type="InterPro" id="IPR013546">
    <property type="entry name" value="PII_UdlTrfase/GS_AdlTrfase"/>
</dbReference>
<dbReference type="PANTHER" id="PTHR47320">
    <property type="entry name" value="BIFUNCTIONAL URIDYLYLTRANSFERASE/URIDYLYL-REMOVING ENZYME"/>
    <property type="match status" value="1"/>
</dbReference>
<dbReference type="CDD" id="cd04900">
    <property type="entry name" value="ACT_UUR-like_1"/>
    <property type="match status" value="1"/>
</dbReference>
<comment type="catalytic activity">
    <reaction evidence="7">
        <text>[protein-PII]-uridylyl-L-tyrosine + H2O = [protein-PII]-L-tyrosine + UMP + H(+)</text>
        <dbReference type="Rhea" id="RHEA:48600"/>
        <dbReference type="Rhea" id="RHEA-COMP:12147"/>
        <dbReference type="Rhea" id="RHEA-COMP:12148"/>
        <dbReference type="ChEBI" id="CHEBI:15377"/>
        <dbReference type="ChEBI" id="CHEBI:15378"/>
        <dbReference type="ChEBI" id="CHEBI:46858"/>
        <dbReference type="ChEBI" id="CHEBI:57865"/>
        <dbReference type="ChEBI" id="CHEBI:90602"/>
    </reaction>
</comment>
<sequence>MARMLPSLLEIVDPARLAAELDEVAVRNGGDEVALKRGLVSVLKQTLAAGRAKARERLEQGAHRGRVCAESLCYLQDTIIRALHDVTVTRVFQVANPSQAEKICIAAVGGYGRGTLAPGSDIDLLFLRPYKQTPWGESVVEYMLYVLWDLGLKVGHSTRSVADCVRLAREDFTIRTALLESRYLHGDQALFDEFEKRFDAEVVKGTGNEFVDAKLAERDGRHARAGESRYLVEPNVKEGKGGLRDLNTLFWIGKYIYRVKQPSDLVGVGVFTRSEYATFRKAEDFLWAVRCELHFLTGRAEERITFDLQTEMADRLGYQGHGGLKAVERFMKHYFLVAKEVGDLTRIFCAALEEQEKKKKPGIGRFMQVLRRKKKMMKGFKLEGGRLAFQSDKMIEQDPVNIIRIFHLADAHTLELHPDALKLVTRSLKYIGADLRANPEANRLFLEILTSEKDPEHTLRMMNEAGVLGRFIPDFGRIVALMQFNMYHHYTADEHLLRAIGILSEVEKRQEEDDHPLANELIQKVQSRAAMYMSVFLHDIAKGRDEDHSDAGERIAKQLCPRLGMSEGETESVAWLVKNHLVMSDVAQKRDISDLRTIRDFASLVQSPERLKMLFILTVVDIKAVGPGVWNGWKGQLLRELYYETLAVLQGGDALLNRANRIAAAKDALRERLSDWPAEDWGAYLARHTEAYWLSFDTNVLERQARLISGAKDALTIAAQSEPTRDVTEITLYAQDHPGLFSRFAGACAILGMNIVDAKIFTTRDGMALDTLWVQDQHGGAIGEERRVKRLEETMRKVLSGEVLPPDAIEQRFKGENRTDAFSVAPQVFIDNEASDAFTVIEVNGLDRPGLLHALTKALFHLGLTIGSAHVATYGERAVDVFYVKDVIGHKVTNANKRKAVERHLLEALADPMAKARPAKPRRREETAAAE</sequence>
<dbReference type="InterPro" id="IPR002912">
    <property type="entry name" value="ACT_dom"/>
</dbReference>
<dbReference type="SUPFAM" id="SSF81301">
    <property type="entry name" value="Nucleotidyltransferase"/>
    <property type="match status" value="1"/>
</dbReference>
<dbReference type="CDD" id="cd05401">
    <property type="entry name" value="NT_GlnE_GlnD_like"/>
    <property type="match status" value="1"/>
</dbReference>
<dbReference type="InterPro" id="IPR045865">
    <property type="entry name" value="ACT-like_dom_sf"/>
</dbReference>
<evidence type="ECO:0000259" key="8">
    <source>
        <dbReference type="PROSITE" id="PS51671"/>
    </source>
</evidence>
<keyword evidence="6 7" id="KW-0511">Multifunctional enzyme</keyword>
<dbReference type="GO" id="GO:0008081">
    <property type="term" value="F:phosphoric diester hydrolase activity"/>
    <property type="evidence" value="ECO:0007669"/>
    <property type="project" value="UniProtKB-UniRule"/>
</dbReference>
<dbReference type="PANTHER" id="PTHR47320:SF1">
    <property type="entry name" value="BIFUNCTIONAL URIDYLYLTRANSFERASE_URIDYLYL-REMOVING ENZYME"/>
    <property type="match status" value="1"/>
</dbReference>
<dbReference type="Gene3D" id="3.30.70.260">
    <property type="match status" value="1"/>
</dbReference>
<dbReference type="PIRSF" id="PIRSF006288">
    <property type="entry name" value="PII_uridyltransf"/>
    <property type="match status" value="1"/>
</dbReference>
<protein>
    <recommendedName>
        <fullName evidence="7">Bifunctional uridylyltransferase/uridylyl-removing enzyme</fullName>
        <shortName evidence="7">UTase/UR</shortName>
    </recommendedName>
    <alternativeName>
        <fullName evidence="7">Bifunctional [protein-PII] modification enzyme</fullName>
    </alternativeName>
    <alternativeName>
        <fullName evidence="7">Bifunctional nitrogen sensor protein</fullName>
    </alternativeName>
    <domain>
        <recommendedName>
            <fullName evidence="7">[Protein-PII] uridylyltransferase</fullName>
            <shortName evidence="7">PII uridylyltransferase</shortName>
            <shortName evidence="7">UTase</shortName>
            <ecNumber evidence="7">2.7.7.59</ecNumber>
        </recommendedName>
    </domain>
    <domain>
        <recommendedName>
            <fullName evidence="7">[Protein-PII]-UMP uridylyl-removing enzyme</fullName>
            <shortName evidence="7">UR</shortName>
            <ecNumber evidence="7">3.1.4.-</ecNumber>
        </recommendedName>
    </domain>
</protein>
<feature type="domain" description="ACT" evidence="8">
    <location>
        <begin position="840"/>
        <end position="921"/>
    </location>
</feature>
<dbReference type="PROSITE" id="PS51831">
    <property type="entry name" value="HD"/>
    <property type="match status" value="1"/>
</dbReference>
<dbReference type="EMBL" id="WESC01000001">
    <property type="protein sequence ID" value="KAB7742587.1"/>
    <property type="molecule type" value="Genomic_DNA"/>
</dbReference>
<evidence type="ECO:0000256" key="6">
    <source>
        <dbReference type="ARBA" id="ARBA00023268"/>
    </source>
</evidence>
<evidence type="ECO:0000256" key="5">
    <source>
        <dbReference type="ARBA" id="ARBA00022842"/>
    </source>
</evidence>
<dbReference type="HAMAP" id="MF_00277">
    <property type="entry name" value="PII_uridylyl_transf"/>
    <property type="match status" value="1"/>
</dbReference>
<keyword evidence="2 7" id="KW-0548">Nucleotidyltransferase</keyword>
<comment type="function">
    <text evidence="7">Modifies, by uridylylation and deuridylylation, the PII regulatory proteins (GlnB and homologs), in response to the nitrogen status of the cell that GlnD senses through the glutamine level. Under low glutamine levels, catalyzes the conversion of the PII proteins and UTP to PII-UMP and PPi, while under higher glutamine levels, GlnD hydrolyzes PII-UMP to PII and UMP (deuridylylation). Thus, controls uridylylation state and activity of the PII proteins, and plays an important role in the regulation of nitrogen metabolism.</text>
</comment>
<comment type="activity regulation">
    <text evidence="7">Uridylyltransferase (UTase) activity is inhibited by glutamine, while glutamine activates uridylyl-removing (UR) activity.</text>
</comment>
<evidence type="ECO:0000256" key="2">
    <source>
        <dbReference type="ARBA" id="ARBA00022695"/>
    </source>
</evidence>
<accession>A0A6N6VMZ1</accession>
<dbReference type="InterPro" id="IPR003607">
    <property type="entry name" value="HD/PDEase_dom"/>
</dbReference>
<dbReference type="InterPro" id="IPR010043">
    <property type="entry name" value="UTase/UR"/>
</dbReference>
<feature type="region of interest" description="Uridylyltransferase" evidence="7">
    <location>
        <begin position="1"/>
        <end position="375"/>
    </location>
</feature>
<dbReference type="InterPro" id="IPR043519">
    <property type="entry name" value="NT_sf"/>
</dbReference>
<dbReference type="Gene3D" id="3.30.460.10">
    <property type="entry name" value="Beta Polymerase, domain 2"/>
    <property type="match status" value="1"/>
</dbReference>
<feature type="domain" description="ACT" evidence="8">
    <location>
        <begin position="729"/>
        <end position="811"/>
    </location>
</feature>